<organism evidence="1 2">
    <name type="scientific">Candidula unifasciata</name>
    <dbReference type="NCBI Taxonomy" id="100452"/>
    <lineage>
        <taxon>Eukaryota</taxon>
        <taxon>Metazoa</taxon>
        <taxon>Spiralia</taxon>
        <taxon>Lophotrochozoa</taxon>
        <taxon>Mollusca</taxon>
        <taxon>Gastropoda</taxon>
        <taxon>Heterobranchia</taxon>
        <taxon>Euthyneura</taxon>
        <taxon>Panpulmonata</taxon>
        <taxon>Eupulmonata</taxon>
        <taxon>Stylommatophora</taxon>
        <taxon>Helicina</taxon>
        <taxon>Helicoidea</taxon>
        <taxon>Geomitridae</taxon>
        <taxon>Candidula</taxon>
    </lineage>
</organism>
<keyword evidence="2" id="KW-1185">Reference proteome</keyword>
<evidence type="ECO:0000313" key="1">
    <source>
        <dbReference type="EMBL" id="CAG5118601.1"/>
    </source>
</evidence>
<dbReference type="OrthoDB" id="6044963at2759"/>
<dbReference type="AlphaFoldDB" id="A0A8S3YTP9"/>
<gene>
    <name evidence="1" type="ORF">CUNI_LOCUS4159</name>
</gene>
<accession>A0A8S3YTP9</accession>
<sequence>LLSGKMIDVEIPENCTIGNVDWNYPRGVILLHLTRADSPYQLCLQGTWTTNLGGVSKVVNGVETVLPLPTRDSLSCTEDVDGKARLLVSATSSLLYMTEFAFRVVKPGSP</sequence>
<name>A0A8S3YTP9_9EUPU</name>
<dbReference type="EMBL" id="CAJHNH020000578">
    <property type="protein sequence ID" value="CAG5118601.1"/>
    <property type="molecule type" value="Genomic_DNA"/>
</dbReference>
<dbReference type="Proteomes" id="UP000678393">
    <property type="component" value="Unassembled WGS sequence"/>
</dbReference>
<comment type="caution">
    <text evidence="1">The sequence shown here is derived from an EMBL/GenBank/DDBJ whole genome shotgun (WGS) entry which is preliminary data.</text>
</comment>
<evidence type="ECO:0000313" key="2">
    <source>
        <dbReference type="Proteomes" id="UP000678393"/>
    </source>
</evidence>
<protein>
    <submittedName>
        <fullName evidence="1">Uncharacterized protein</fullName>
    </submittedName>
</protein>
<proteinExistence type="predicted"/>
<reference evidence="1" key="1">
    <citation type="submission" date="2021-04" db="EMBL/GenBank/DDBJ databases">
        <authorList>
            <consortium name="Molecular Ecology Group"/>
        </authorList>
    </citation>
    <scope>NUCLEOTIDE SEQUENCE</scope>
</reference>
<feature type="non-terminal residue" evidence="1">
    <location>
        <position position="110"/>
    </location>
</feature>